<organism evidence="6 7">
    <name type="scientific">Sciurus vulgaris</name>
    <name type="common">Eurasian red squirrel</name>
    <dbReference type="NCBI Taxonomy" id="55149"/>
    <lineage>
        <taxon>Eukaryota</taxon>
        <taxon>Metazoa</taxon>
        <taxon>Chordata</taxon>
        <taxon>Craniata</taxon>
        <taxon>Vertebrata</taxon>
        <taxon>Euteleostomi</taxon>
        <taxon>Mammalia</taxon>
        <taxon>Eutheria</taxon>
        <taxon>Euarchontoglires</taxon>
        <taxon>Glires</taxon>
        <taxon>Rodentia</taxon>
        <taxon>Sciuromorpha</taxon>
        <taxon>Sciuridae</taxon>
        <taxon>Sciurinae</taxon>
        <taxon>Sciurini</taxon>
        <taxon>Sciurus</taxon>
    </lineage>
</organism>
<dbReference type="AlphaFoldDB" id="A0A8D2CYZ4"/>
<comment type="subcellular location">
    <subcellularLocation>
        <location evidence="1">Secreted</location>
    </subcellularLocation>
</comment>
<sequence>MMKISGVLGGLLMLFVSINGLADLSVTCSTSWLLVRVRRAPIVNDLQPQPDELSLGYGCPVTIMEPDFFEFLYLLTFCGIRVHEFPLATLIESSITYDSVRLDFTGHIPVSCYIQRTFPIHFVMRRRDNSREVRRPMGQKLSLSCEVEGLEILPRVLPRDSFPLLDYINHIPIKSRDSAVIAGL</sequence>
<reference evidence="6" key="1">
    <citation type="submission" date="2025-08" db="UniProtKB">
        <authorList>
            <consortium name="Ensembl"/>
        </authorList>
    </citation>
    <scope>IDENTIFICATION</scope>
</reference>
<dbReference type="GO" id="GO:0005576">
    <property type="term" value="C:extracellular region"/>
    <property type="evidence" value="ECO:0007669"/>
    <property type="project" value="UniProtKB-SubCell"/>
</dbReference>
<proteinExistence type="inferred from homology"/>
<dbReference type="Proteomes" id="UP000694564">
    <property type="component" value="Chromosome 11"/>
</dbReference>
<feature type="signal peptide" evidence="5">
    <location>
        <begin position="1"/>
        <end position="20"/>
    </location>
</feature>
<gene>
    <name evidence="6" type="primary">OOSP4A</name>
</gene>
<dbReference type="InterPro" id="IPR033222">
    <property type="entry name" value="PLAC1_fam"/>
</dbReference>
<evidence type="ECO:0000256" key="3">
    <source>
        <dbReference type="ARBA" id="ARBA00022525"/>
    </source>
</evidence>
<keyword evidence="4 5" id="KW-0732">Signal</keyword>
<evidence type="ECO:0000313" key="6">
    <source>
        <dbReference type="Ensembl" id="ENSSVLP00005016860.1"/>
    </source>
</evidence>
<dbReference type="PANTHER" id="PTHR14380">
    <property type="entry name" value="PLACENTA-SPECIFIC PROTEIN 1"/>
    <property type="match status" value="1"/>
</dbReference>
<comment type="similarity">
    <text evidence="2">Belongs to the PLAC1 family.</text>
</comment>
<dbReference type="PANTHER" id="PTHR14380:SF11">
    <property type="entry name" value="OOCYTE-SECRETED PROTEIN 4A"/>
    <property type="match status" value="1"/>
</dbReference>
<name>A0A8D2CYZ4_SCIVU</name>
<evidence type="ECO:0000256" key="4">
    <source>
        <dbReference type="ARBA" id="ARBA00022729"/>
    </source>
</evidence>
<keyword evidence="3" id="KW-0964">Secreted</keyword>
<dbReference type="Ensembl" id="ENSSVLT00005018739.1">
    <property type="protein sequence ID" value="ENSSVLP00005016860.1"/>
    <property type="gene ID" value="ENSSVLG00005013410.1"/>
</dbReference>
<accession>A0A8D2CYZ4</accession>
<evidence type="ECO:0000313" key="7">
    <source>
        <dbReference type="Proteomes" id="UP000694564"/>
    </source>
</evidence>
<evidence type="ECO:0000256" key="5">
    <source>
        <dbReference type="SAM" id="SignalP"/>
    </source>
</evidence>
<keyword evidence="7" id="KW-1185">Reference proteome</keyword>
<protein>
    <submittedName>
        <fullName evidence="6">Oocyte secreted protein family member 4A</fullName>
    </submittedName>
</protein>
<dbReference type="GeneTree" id="ENSGT00960000193304"/>
<reference evidence="6" key="2">
    <citation type="submission" date="2025-09" db="UniProtKB">
        <authorList>
            <consortium name="Ensembl"/>
        </authorList>
    </citation>
    <scope>IDENTIFICATION</scope>
</reference>
<evidence type="ECO:0000256" key="2">
    <source>
        <dbReference type="ARBA" id="ARBA00010071"/>
    </source>
</evidence>
<feature type="chain" id="PRO_5034044474" evidence="5">
    <location>
        <begin position="21"/>
        <end position="184"/>
    </location>
</feature>
<evidence type="ECO:0000256" key="1">
    <source>
        <dbReference type="ARBA" id="ARBA00004613"/>
    </source>
</evidence>